<dbReference type="InterPro" id="IPR003392">
    <property type="entry name" value="PTHD_SSD"/>
</dbReference>
<evidence type="ECO:0000256" key="3">
    <source>
        <dbReference type="ARBA" id="ARBA00022692"/>
    </source>
</evidence>
<feature type="transmembrane region" description="Helical" evidence="7">
    <location>
        <begin position="148"/>
        <end position="171"/>
    </location>
</feature>
<evidence type="ECO:0000256" key="2">
    <source>
        <dbReference type="ARBA" id="ARBA00005585"/>
    </source>
</evidence>
<keyword evidence="3 7" id="KW-0812">Transmembrane</keyword>
<dbReference type="EMBL" id="UZAH01026419">
    <property type="protein sequence ID" value="VDO80414.1"/>
    <property type="molecule type" value="Genomic_DNA"/>
</dbReference>
<reference evidence="9 10" key="1">
    <citation type="submission" date="2018-11" db="EMBL/GenBank/DDBJ databases">
        <authorList>
            <consortium name="Pathogen Informatics"/>
        </authorList>
    </citation>
    <scope>NUCLEOTIDE SEQUENCE [LARGE SCALE GENOMIC DNA]</scope>
</reference>
<evidence type="ECO:0000256" key="4">
    <source>
        <dbReference type="ARBA" id="ARBA00022989"/>
    </source>
</evidence>
<evidence type="ECO:0000256" key="5">
    <source>
        <dbReference type="ARBA" id="ARBA00023136"/>
    </source>
</evidence>
<dbReference type="GO" id="GO:0005886">
    <property type="term" value="C:plasma membrane"/>
    <property type="evidence" value="ECO:0007669"/>
    <property type="project" value="TreeGrafter"/>
</dbReference>
<accession>A0A3P7Z7W1</accession>
<dbReference type="GO" id="GO:0030659">
    <property type="term" value="C:cytoplasmic vesicle membrane"/>
    <property type="evidence" value="ECO:0007669"/>
    <property type="project" value="TreeGrafter"/>
</dbReference>
<dbReference type="Proteomes" id="UP000050761">
    <property type="component" value="Unassembled WGS sequence"/>
</dbReference>
<evidence type="ECO:0000256" key="7">
    <source>
        <dbReference type="SAM" id="Phobius"/>
    </source>
</evidence>
<keyword evidence="5 7" id="KW-0472">Membrane</keyword>
<dbReference type="InterPro" id="IPR051697">
    <property type="entry name" value="Patched_domain-protein"/>
</dbReference>
<feature type="transmembrane region" description="Helical" evidence="7">
    <location>
        <begin position="78"/>
        <end position="103"/>
    </location>
</feature>
<organism evidence="9">
    <name type="scientific">Heligmosomoides polygyrus</name>
    <name type="common">Parasitic roundworm</name>
    <dbReference type="NCBI Taxonomy" id="6339"/>
    <lineage>
        <taxon>Eukaryota</taxon>
        <taxon>Metazoa</taxon>
        <taxon>Ecdysozoa</taxon>
        <taxon>Nematoda</taxon>
        <taxon>Chromadorea</taxon>
        <taxon>Rhabditida</taxon>
        <taxon>Rhabditina</taxon>
        <taxon>Rhabditomorpha</taxon>
        <taxon>Strongyloidea</taxon>
        <taxon>Heligmosomidae</taxon>
        <taxon>Heligmosomoides</taxon>
    </lineage>
</organism>
<dbReference type="WBParaSite" id="HPBE_0000937301-mRNA-1">
    <property type="protein sequence ID" value="HPBE_0000937301-mRNA-1"/>
    <property type="gene ID" value="HPBE_0000937301"/>
</dbReference>
<keyword evidence="6" id="KW-0325">Glycoprotein</keyword>
<feature type="transmembrane region" description="Helical" evidence="7">
    <location>
        <begin position="183"/>
        <end position="207"/>
    </location>
</feature>
<comment type="subcellular location">
    <subcellularLocation>
        <location evidence="1">Membrane</location>
        <topology evidence="1">Multi-pass membrane protein</topology>
    </subcellularLocation>
</comment>
<dbReference type="GO" id="GO:0018996">
    <property type="term" value="P:molting cycle, collagen and cuticulin-based cuticle"/>
    <property type="evidence" value="ECO:0007669"/>
    <property type="project" value="TreeGrafter"/>
</dbReference>
<evidence type="ECO:0000259" key="8">
    <source>
        <dbReference type="PROSITE" id="PS50156"/>
    </source>
</evidence>
<keyword evidence="4 7" id="KW-1133">Transmembrane helix</keyword>
<dbReference type="PANTHER" id="PTHR10796:SF189">
    <property type="entry name" value="SSD DOMAIN-CONTAINING PROTEIN"/>
    <property type="match status" value="1"/>
</dbReference>
<feature type="transmembrane region" description="Helical" evidence="7">
    <location>
        <begin position="43"/>
        <end position="66"/>
    </location>
</feature>
<dbReference type="AlphaFoldDB" id="A0A3P7Z7W1"/>
<feature type="transmembrane region" description="Helical" evidence="7">
    <location>
        <begin position="280"/>
        <end position="300"/>
    </location>
</feature>
<evidence type="ECO:0000256" key="6">
    <source>
        <dbReference type="ARBA" id="ARBA00023180"/>
    </source>
</evidence>
<name>A0A3P7Z7W1_HELPZ</name>
<protein>
    <submittedName>
        <fullName evidence="11">SSD domain-containing protein</fullName>
    </submittedName>
</protein>
<proteinExistence type="inferred from homology"/>
<dbReference type="OrthoDB" id="5832034at2759"/>
<evidence type="ECO:0000256" key="1">
    <source>
        <dbReference type="ARBA" id="ARBA00004141"/>
    </source>
</evidence>
<dbReference type="Pfam" id="PF02460">
    <property type="entry name" value="Patched"/>
    <property type="match status" value="1"/>
</dbReference>
<dbReference type="Gene3D" id="1.20.1640.10">
    <property type="entry name" value="Multidrug efflux transporter AcrB transmembrane domain"/>
    <property type="match status" value="1"/>
</dbReference>
<dbReference type="SUPFAM" id="SSF82866">
    <property type="entry name" value="Multidrug efflux transporter AcrB transmembrane domain"/>
    <property type="match status" value="1"/>
</dbReference>
<dbReference type="GO" id="GO:0006897">
    <property type="term" value="P:endocytosis"/>
    <property type="evidence" value="ECO:0007669"/>
    <property type="project" value="TreeGrafter"/>
</dbReference>
<feature type="transmembrane region" description="Helical" evidence="7">
    <location>
        <begin position="109"/>
        <end position="128"/>
    </location>
</feature>
<dbReference type="PROSITE" id="PS50156">
    <property type="entry name" value="SSD"/>
    <property type="match status" value="1"/>
</dbReference>
<reference evidence="11" key="2">
    <citation type="submission" date="2019-09" db="UniProtKB">
        <authorList>
            <consortium name="WormBaseParasite"/>
        </authorList>
    </citation>
    <scope>IDENTIFICATION</scope>
</reference>
<keyword evidence="10" id="KW-1185">Reference proteome</keyword>
<feature type="domain" description="SSD" evidence="8">
    <location>
        <begin position="47"/>
        <end position="205"/>
    </location>
</feature>
<evidence type="ECO:0000313" key="11">
    <source>
        <dbReference type="WBParaSite" id="HPBE_0000937301-mRNA-1"/>
    </source>
</evidence>
<evidence type="ECO:0000313" key="9">
    <source>
        <dbReference type="EMBL" id="VDO80414.1"/>
    </source>
</evidence>
<gene>
    <name evidence="9" type="ORF">HPBE_LOCUS9374</name>
</gene>
<sequence length="362" mass="39586">MSRFEEQVAHRVAAHNANDTKLTTITQYGARGMQQEISRGMKFVFAKLIGGVVLAVFFVLLSFILLNRIHRRSSSRVAALTLAAGALPLMALVSAMASCSFLGLHTNSISVVALALAYAVGIDGALILYNTWIADTRRSSQVEQMAKVFSSCVPSLTAISSVAIGLLAGGLFPVEEFAGLSSYLGFTVLFVYAYQICFFTSVMAWCCPIETHRQLPQEASKPPRMPPKPVFDALLVNSPILDEQFKCRLHVISGSTERHLSDRSLSGIAGRFAHSLSSSAWLKIFATSVFCLCLALPTYIGSAKVKSNIDYRDLLPDDSPSNKGVHLMSDVVWPEFFNVLFFIENPPHFDDPVGYSRFKVSG</sequence>
<dbReference type="PANTHER" id="PTHR10796">
    <property type="entry name" value="PATCHED-RELATED"/>
    <property type="match status" value="1"/>
</dbReference>
<dbReference type="InterPro" id="IPR000731">
    <property type="entry name" value="SSD"/>
</dbReference>
<comment type="similarity">
    <text evidence="2">Belongs to the patched family.</text>
</comment>
<evidence type="ECO:0000313" key="10">
    <source>
        <dbReference type="Proteomes" id="UP000050761"/>
    </source>
</evidence>